<gene>
    <name evidence="1" type="ORF">ABGN05_16755</name>
</gene>
<keyword evidence="2" id="KW-1185">Reference proteome</keyword>
<dbReference type="EMBL" id="JBDPGJ010000004">
    <property type="protein sequence ID" value="MEX0407310.1"/>
    <property type="molecule type" value="Genomic_DNA"/>
</dbReference>
<reference evidence="1 2" key="1">
    <citation type="submission" date="2024-05" db="EMBL/GenBank/DDBJ databases">
        <authorList>
            <person name="Jiang F."/>
        </authorList>
    </citation>
    <scope>NUCLEOTIDE SEQUENCE [LARGE SCALE GENOMIC DNA]</scope>
    <source>
        <strain evidence="1 2">LZ166</strain>
    </source>
</reference>
<evidence type="ECO:0000313" key="1">
    <source>
        <dbReference type="EMBL" id="MEX0407310.1"/>
    </source>
</evidence>
<accession>A0ABV3SKK4</accession>
<name>A0ABV3SKK4_9HYPH</name>
<dbReference type="Proteomes" id="UP001556692">
    <property type="component" value="Unassembled WGS sequence"/>
</dbReference>
<evidence type="ECO:0000313" key="2">
    <source>
        <dbReference type="Proteomes" id="UP001556692"/>
    </source>
</evidence>
<organism evidence="1 2">
    <name type="scientific">Aquibium pacificus</name>
    <dbReference type="NCBI Taxonomy" id="3153579"/>
    <lineage>
        <taxon>Bacteria</taxon>
        <taxon>Pseudomonadati</taxon>
        <taxon>Pseudomonadota</taxon>
        <taxon>Alphaproteobacteria</taxon>
        <taxon>Hyphomicrobiales</taxon>
        <taxon>Phyllobacteriaceae</taxon>
        <taxon>Aquibium</taxon>
    </lineage>
</organism>
<comment type="caution">
    <text evidence="1">The sequence shown here is derived from an EMBL/GenBank/DDBJ whole genome shotgun (WGS) entry which is preliminary data.</text>
</comment>
<proteinExistence type="predicted"/>
<protein>
    <submittedName>
        <fullName evidence="1">Uncharacterized protein</fullName>
    </submittedName>
</protein>
<sequence length="86" mass="9524">MAARIAIIELRCLLAADSFIGVSRRTSLVHLAAGLVEDTAKRELFVAQLTASISERFGRDPDTFEPSPQTRTALRLLNAVQEGRKW</sequence>